<evidence type="ECO:0000313" key="2">
    <source>
        <dbReference type="Proteomes" id="UP001153076"/>
    </source>
</evidence>
<accession>A0A9Q1KCC8</accession>
<evidence type="ECO:0000313" key="1">
    <source>
        <dbReference type="EMBL" id="KAJ8440268.1"/>
    </source>
</evidence>
<keyword evidence="2" id="KW-1185">Reference proteome</keyword>
<reference evidence="1" key="1">
    <citation type="submission" date="2022-04" db="EMBL/GenBank/DDBJ databases">
        <title>Carnegiea gigantea Genome sequencing and assembly v2.</title>
        <authorList>
            <person name="Copetti D."/>
            <person name="Sanderson M.J."/>
            <person name="Burquez A."/>
            <person name="Wojciechowski M.F."/>
        </authorList>
    </citation>
    <scope>NUCLEOTIDE SEQUENCE</scope>
    <source>
        <strain evidence="1">SGP5-SGP5p</strain>
        <tissue evidence="1">Aerial part</tissue>
    </source>
</reference>
<organism evidence="1 2">
    <name type="scientific">Carnegiea gigantea</name>
    <dbReference type="NCBI Taxonomy" id="171969"/>
    <lineage>
        <taxon>Eukaryota</taxon>
        <taxon>Viridiplantae</taxon>
        <taxon>Streptophyta</taxon>
        <taxon>Embryophyta</taxon>
        <taxon>Tracheophyta</taxon>
        <taxon>Spermatophyta</taxon>
        <taxon>Magnoliopsida</taxon>
        <taxon>eudicotyledons</taxon>
        <taxon>Gunneridae</taxon>
        <taxon>Pentapetalae</taxon>
        <taxon>Caryophyllales</taxon>
        <taxon>Cactineae</taxon>
        <taxon>Cactaceae</taxon>
        <taxon>Cactoideae</taxon>
        <taxon>Echinocereeae</taxon>
        <taxon>Carnegiea</taxon>
    </lineage>
</organism>
<dbReference type="Proteomes" id="UP001153076">
    <property type="component" value="Unassembled WGS sequence"/>
</dbReference>
<comment type="caution">
    <text evidence="1">The sequence shown here is derived from an EMBL/GenBank/DDBJ whole genome shotgun (WGS) entry which is preliminary data.</text>
</comment>
<sequence length="214" mass="23830">MAGFLEKIKDWHLAMIKTLTTLSHSSYCANLFGSSVFYSLNKSTREIMWPPAAGSRCRPSTLSLAVANAVCYSRPAFLTSRHLVRCSLSVDLSRRLDAGVHQSLEPLNRRLLEPLIHPAPRTSQSTPQNSRLTTAARRLLGATYPTVARYLSGWLLGISVDAGGHQFYVYCASGESMEEFLKVPCILHMVSIRGSHTALKDLFQRKLRSEMVMT</sequence>
<dbReference type="OrthoDB" id="442460at2759"/>
<name>A0A9Q1KCC8_9CARY</name>
<dbReference type="AlphaFoldDB" id="A0A9Q1KCC8"/>
<dbReference type="EMBL" id="JAKOGI010000195">
    <property type="protein sequence ID" value="KAJ8440268.1"/>
    <property type="molecule type" value="Genomic_DNA"/>
</dbReference>
<protein>
    <submittedName>
        <fullName evidence="1">Uncharacterized protein</fullName>
    </submittedName>
</protein>
<proteinExistence type="predicted"/>
<gene>
    <name evidence="1" type="ORF">Cgig2_001603</name>
</gene>